<dbReference type="OrthoDB" id="5113805at2"/>
<proteinExistence type="predicted"/>
<accession>A0A7Z8NQR3</accession>
<reference evidence="2 3" key="1">
    <citation type="submission" date="2019-05" db="EMBL/GenBank/DDBJ databases">
        <title>Genome sequence of Cellulomonas hominis strain CS1.</title>
        <authorList>
            <person name="Belmont J."/>
            <person name="Maclea K.S."/>
        </authorList>
    </citation>
    <scope>NUCLEOTIDE SEQUENCE [LARGE SCALE GENOMIC DNA]</scope>
    <source>
        <strain evidence="2 3">CS1</strain>
    </source>
</reference>
<keyword evidence="1" id="KW-1133">Transmembrane helix</keyword>
<dbReference type="AlphaFoldDB" id="A0A7Z8NQR3"/>
<name>A0A7Z8NQR3_9CELL</name>
<feature type="transmembrane region" description="Helical" evidence="1">
    <location>
        <begin position="45"/>
        <end position="68"/>
    </location>
</feature>
<organism evidence="2 3">
    <name type="scientific">Cellulomonas hominis</name>
    <dbReference type="NCBI Taxonomy" id="156981"/>
    <lineage>
        <taxon>Bacteria</taxon>
        <taxon>Bacillati</taxon>
        <taxon>Actinomycetota</taxon>
        <taxon>Actinomycetes</taxon>
        <taxon>Micrococcales</taxon>
        <taxon>Cellulomonadaceae</taxon>
        <taxon>Cellulomonas</taxon>
    </lineage>
</organism>
<dbReference type="Proteomes" id="UP000308121">
    <property type="component" value="Unassembled WGS sequence"/>
</dbReference>
<dbReference type="EMBL" id="SZYE01000024">
    <property type="protein sequence ID" value="TKR26505.1"/>
    <property type="molecule type" value="Genomic_DNA"/>
</dbReference>
<evidence type="ECO:0000313" key="2">
    <source>
        <dbReference type="EMBL" id="TKR26505.1"/>
    </source>
</evidence>
<dbReference type="Pfam" id="PF19865">
    <property type="entry name" value="DUF6338"/>
    <property type="match status" value="1"/>
</dbReference>
<feature type="transmembrane region" description="Helical" evidence="1">
    <location>
        <begin position="6"/>
        <end position="24"/>
    </location>
</feature>
<keyword evidence="1" id="KW-0812">Transmembrane</keyword>
<comment type="caution">
    <text evidence="2">The sequence shown here is derived from an EMBL/GenBank/DDBJ whole genome shotgun (WGS) entry which is preliminary data.</text>
</comment>
<feature type="transmembrane region" description="Helical" evidence="1">
    <location>
        <begin position="80"/>
        <end position="101"/>
    </location>
</feature>
<evidence type="ECO:0000313" key="3">
    <source>
        <dbReference type="Proteomes" id="UP000308121"/>
    </source>
</evidence>
<gene>
    <name evidence="2" type="ORF">FA014_05230</name>
</gene>
<dbReference type="RefSeq" id="WP_154728646.1">
    <property type="nucleotide sequence ID" value="NZ_SZYE01000024.1"/>
</dbReference>
<protein>
    <submittedName>
        <fullName evidence="2">Uncharacterized protein</fullName>
    </submittedName>
</protein>
<dbReference type="InterPro" id="IPR045919">
    <property type="entry name" value="DUF6338"/>
</dbReference>
<sequence length="229" mass="24486">MPETWVQAAVVLTLVVPGFVYRASWQAVAGPDPARPDFGTRVLHAMVATGVFAGLYATAFGPALVGYAREPGLVLDDLRWLALAFVVLAFGVPWASARVGFSVTSSRRYRDLVTRAGTALRLRAARDAAPSPWDHAFGHIGEGWVRVRFADGRQLGGWYGARSFASSFPDPRELYVEEAWAVDDDGTFVGPVRATGGAVIACGGAIAVDFVSDARDTRPGAEDDREDGT</sequence>
<keyword evidence="1" id="KW-0472">Membrane</keyword>
<evidence type="ECO:0000256" key="1">
    <source>
        <dbReference type="SAM" id="Phobius"/>
    </source>
</evidence>